<dbReference type="Proteomes" id="UP001319180">
    <property type="component" value="Unassembled WGS sequence"/>
</dbReference>
<evidence type="ECO:0000313" key="3">
    <source>
        <dbReference type="Proteomes" id="UP001319180"/>
    </source>
</evidence>
<dbReference type="Pfam" id="PF06210">
    <property type="entry name" value="DUF1003"/>
    <property type="match status" value="1"/>
</dbReference>
<keyword evidence="1" id="KW-0812">Transmembrane</keyword>
<name>A0AAP2GIE4_9BACT</name>
<dbReference type="PANTHER" id="PTHR41386">
    <property type="entry name" value="INTEGRAL MEMBRANE PROTEIN-RELATED"/>
    <property type="match status" value="1"/>
</dbReference>
<organism evidence="2 3">
    <name type="scientific">Dawidia soli</name>
    <dbReference type="NCBI Taxonomy" id="2782352"/>
    <lineage>
        <taxon>Bacteria</taxon>
        <taxon>Pseudomonadati</taxon>
        <taxon>Bacteroidota</taxon>
        <taxon>Cytophagia</taxon>
        <taxon>Cytophagales</taxon>
        <taxon>Chryseotaleaceae</taxon>
        <taxon>Dawidia</taxon>
    </lineage>
</organism>
<proteinExistence type="predicted"/>
<keyword evidence="1" id="KW-0472">Membrane</keyword>
<keyword evidence="1" id="KW-1133">Transmembrane helix</keyword>
<sequence>MKKVHCHLSNREIPASQAIKGTDVRPGIRALIKQDHPTFTDDAYVSLDELLHYRKRYLENMLKDEVGELSHLEQAVLNSINQDELLSTNIEPRMEKEASLGDRIADRIAEFGGSWTFIILFFLFIALWMCTNIFILLTRPFDPYPFILLNLILSCLAAIQAPIIMMSQNRQEAKDRQRSEHDYKINLKAELEIRLLHEKIDHLILQQNQRLLEIQQIQVDLMDDILDKLNHRAGGDKN</sequence>
<feature type="transmembrane region" description="Helical" evidence="1">
    <location>
        <begin position="117"/>
        <end position="138"/>
    </location>
</feature>
<keyword evidence="3" id="KW-1185">Reference proteome</keyword>
<dbReference type="RefSeq" id="WP_254091448.1">
    <property type="nucleotide sequence ID" value="NZ_JAHESC010000024.1"/>
</dbReference>
<feature type="transmembrane region" description="Helical" evidence="1">
    <location>
        <begin position="144"/>
        <end position="166"/>
    </location>
</feature>
<gene>
    <name evidence="2" type="ORF">KK078_16745</name>
</gene>
<dbReference type="InterPro" id="IPR010406">
    <property type="entry name" value="DUF1003"/>
</dbReference>
<accession>A0AAP2GIE4</accession>
<dbReference type="EMBL" id="JAHESC010000024">
    <property type="protein sequence ID" value="MBT1688221.1"/>
    <property type="molecule type" value="Genomic_DNA"/>
</dbReference>
<comment type="caution">
    <text evidence="2">The sequence shown here is derived from an EMBL/GenBank/DDBJ whole genome shotgun (WGS) entry which is preliminary data.</text>
</comment>
<protein>
    <submittedName>
        <fullName evidence="2">DUF1003 domain-containing protein</fullName>
    </submittedName>
</protein>
<dbReference type="AlphaFoldDB" id="A0AAP2GIE4"/>
<evidence type="ECO:0000256" key="1">
    <source>
        <dbReference type="SAM" id="Phobius"/>
    </source>
</evidence>
<reference evidence="2 3" key="1">
    <citation type="submission" date="2021-05" db="EMBL/GenBank/DDBJ databases">
        <title>A Polyphasic approach of four new species of the genus Ohtaekwangia: Ohtaekwangia histidinii sp. nov., Ohtaekwangia cretensis sp. nov., Ohtaekwangia indiensis sp. nov., Ohtaekwangia reichenbachii sp. nov. from diverse environment.</title>
        <authorList>
            <person name="Octaviana S."/>
        </authorList>
    </citation>
    <scope>NUCLEOTIDE SEQUENCE [LARGE SCALE GENOMIC DNA]</scope>
    <source>
        <strain evidence="2 3">PWU37</strain>
    </source>
</reference>
<dbReference type="PANTHER" id="PTHR41386:SF1">
    <property type="entry name" value="MEMBRANE PROTEIN"/>
    <property type="match status" value="1"/>
</dbReference>
<evidence type="ECO:0000313" key="2">
    <source>
        <dbReference type="EMBL" id="MBT1688221.1"/>
    </source>
</evidence>